<dbReference type="GO" id="GO:0004674">
    <property type="term" value="F:protein serine/threonine kinase activity"/>
    <property type="evidence" value="ECO:0007669"/>
    <property type="project" value="UniProtKB-KW"/>
</dbReference>
<dbReference type="AlphaFoldDB" id="A0A9K3NQV8"/>
<proteinExistence type="predicted"/>
<sequence length="111" mass="12791">MVTVDQHSFILRCQRRIGLIPDENDELHRSPGTPVFTAPECCLGLIYHDKAADTWDDILFLGTHYKIRMIRAKGGSVPFEEALATRLDLFKPSPSTQFYLEKRPLRLFFLP</sequence>
<keyword evidence="1" id="KW-0808">Transferase</keyword>
<accession>A0A9K3NQV8</accession>
<dbReference type="Proteomes" id="UP000215914">
    <property type="component" value="Unassembled WGS sequence"/>
</dbReference>
<comment type="caution">
    <text evidence="1">The sequence shown here is derived from an EMBL/GenBank/DDBJ whole genome shotgun (WGS) entry which is preliminary data.</text>
</comment>
<evidence type="ECO:0000313" key="2">
    <source>
        <dbReference type="Proteomes" id="UP000215914"/>
    </source>
</evidence>
<dbReference type="EMBL" id="MNCJ02000319">
    <property type="protein sequence ID" value="KAF5809494.1"/>
    <property type="molecule type" value="Genomic_DNA"/>
</dbReference>
<dbReference type="EC" id="2.7.11.1" evidence="1"/>
<evidence type="ECO:0000313" key="1">
    <source>
        <dbReference type="EMBL" id="KAF5809494.1"/>
    </source>
</evidence>
<reference evidence="1" key="1">
    <citation type="journal article" date="2017" name="Nature">
        <title>The sunflower genome provides insights into oil metabolism, flowering and Asterid evolution.</title>
        <authorList>
            <person name="Badouin H."/>
            <person name="Gouzy J."/>
            <person name="Grassa C.J."/>
            <person name="Murat F."/>
            <person name="Staton S.E."/>
            <person name="Cottret L."/>
            <person name="Lelandais-Briere C."/>
            <person name="Owens G.L."/>
            <person name="Carrere S."/>
            <person name="Mayjonade B."/>
            <person name="Legrand L."/>
            <person name="Gill N."/>
            <person name="Kane N.C."/>
            <person name="Bowers J.E."/>
            <person name="Hubner S."/>
            <person name="Bellec A."/>
            <person name="Berard A."/>
            <person name="Berges H."/>
            <person name="Blanchet N."/>
            <person name="Boniface M.C."/>
            <person name="Brunel D."/>
            <person name="Catrice O."/>
            <person name="Chaidir N."/>
            <person name="Claudel C."/>
            <person name="Donnadieu C."/>
            <person name="Faraut T."/>
            <person name="Fievet G."/>
            <person name="Helmstetter N."/>
            <person name="King M."/>
            <person name="Knapp S.J."/>
            <person name="Lai Z."/>
            <person name="Le Paslier M.C."/>
            <person name="Lippi Y."/>
            <person name="Lorenzon L."/>
            <person name="Mandel J.R."/>
            <person name="Marage G."/>
            <person name="Marchand G."/>
            <person name="Marquand E."/>
            <person name="Bret-Mestries E."/>
            <person name="Morien E."/>
            <person name="Nambeesan S."/>
            <person name="Nguyen T."/>
            <person name="Pegot-Espagnet P."/>
            <person name="Pouilly N."/>
            <person name="Raftis F."/>
            <person name="Sallet E."/>
            <person name="Schiex T."/>
            <person name="Thomas J."/>
            <person name="Vandecasteele C."/>
            <person name="Vares D."/>
            <person name="Vear F."/>
            <person name="Vautrin S."/>
            <person name="Crespi M."/>
            <person name="Mangin B."/>
            <person name="Burke J.M."/>
            <person name="Salse J."/>
            <person name="Munos S."/>
            <person name="Vincourt P."/>
            <person name="Rieseberg L.H."/>
            <person name="Langlade N.B."/>
        </authorList>
    </citation>
    <scope>NUCLEOTIDE SEQUENCE</scope>
    <source>
        <tissue evidence="1">Leaves</tissue>
    </source>
</reference>
<gene>
    <name evidence="1" type="ORF">HanXRQr2_Chr04g0157801</name>
</gene>
<keyword evidence="2" id="KW-1185">Reference proteome</keyword>
<dbReference type="Gramene" id="mRNA:HanXRQr2_Chr04g0157801">
    <property type="protein sequence ID" value="mRNA:HanXRQr2_Chr04g0157801"/>
    <property type="gene ID" value="HanXRQr2_Chr04g0157801"/>
</dbReference>
<keyword evidence="1" id="KW-0418">Kinase</keyword>
<protein>
    <submittedName>
        <fullName evidence="1">Non-specific serine/threonine protein kinase</fullName>
        <ecNumber evidence="1">2.7.11.1</ecNumber>
    </submittedName>
</protein>
<keyword evidence="1" id="KW-0723">Serine/threonine-protein kinase</keyword>
<organism evidence="1 2">
    <name type="scientific">Helianthus annuus</name>
    <name type="common">Common sunflower</name>
    <dbReference type="NCBI Taxonomy" id="4232"/>
    <lineage>
        <taxon>Eukaryota</taxon>
        <taxon>Viridiplantae</taxon>
        <taxon>Streptophyta</taxon>
        <taxon>Embryophyta</taxon>
        <taxon>Tracheophyta</taxon>
        <taxon>Spermatophyta</taxon>
        <taxon>Magnoliopsida</taxon>
        <taxon>eudicotyledons</taxon>
        <taxon>Gunneridae</taxon>
        <taxon>Pentapetalae</taxon>
        <taxon>asterids</taxon>
        <taxon>campanulids</taxon>
        <taxon>Asterales</taxon>
        <taxon>Asteraceae</taxon>
        <taxon>Asteroideae</taxon>
        <taxon>Heliantheae alliance</taxon>
        <taxon>Heliantheae</taxon>
        <taxon>Helianthus</taxon>
    </lineage>
</organism>
<name>A0A9K3NQV8_HELAN</name>
<reference evidence="1" key="2">
    <citation type="submission" date="2020-06" db="EMBL/GenBank/DDBJ databases">
        <title>Helianthus annuus Genome sequencing and assembly Release 2.</title>
        <authorList>
            <person name="Gouzy J."/>
            <person name="Langlade N."/>
            <person name="Munos S."/>
        </authorList>
    </citation>
    <scope>NUCLEOTIDE SEQUENCE</scope>
    <source>
        <tissue evidence="1">Leaves</tissue>
    </source>
</reference>